<reference evidence="7" key="1">
    <citation type="submission" date="2022-11" db="UniProtKB">
        <authorList>
            <consortium name="WormBaseParasite"/>
        </authorList>
    </citation>
    <scope>IDENTIFICATION</scope>
</reference>
<dbReference type="WBParaSite" id="Gr19_v10_g4827.t1">
    <property type="protein sequence ID" value="Gr19_v10_g4827.t1"/>
    <property type="gene ID" value="Gr19_v10_g4827"/>
</dbReference>
<keyword evidence="6" id="KW-1185">Reference proteome</keyword>
<feature type="chain" id="PRO_5036742635" evidence="4">
    <location>
        <begin position="23"/>
        <end position="694"/>
    </location>
</feature>
<name>A0A914HY03_GLORO</name>
<protein>
    <submittedName>
        <fullName evidence="7">ShKT domain-containing protein</fullName>
    </submittedName>
</protein>
<dbReference type="SUPFAM" id="SSF48056">
    <property type="entry name" value="Di-copper centre-containing domain"/>
    <property type="match status" value="1"/>
</dbReference>
<keyword evidence="4" id="KW-0732">Signal</keyword>
<feature type="compositionally biased region" description="Polar residues" evidence="3">
    <location>
        <begin position="48"/>
        <end position="59"/>
    </location>
</feature>
<dbReference type="PRINTS" id="PR00092">
    <property type="entry name" value="TYROSINASE"/>
</dbReference>
<dbReference type="InterPro" id="IPR008922">
    <property type="entry name" value="Di-copper_centre_dom_sf"/>
</dbReference>
<proteinExistence type="predicted"/>
<sequence>MNLWLFAFLPLIWPILFTPVLPNDDNSDAQLLRNVPLQLRSSAEAQFDTTKSNASSIQTGPKGPPQKWLDCSDAPDDWTRRTCLKLRQIDRKARQALTRRVKQTVSPPSMPGSPVWLKPIPVPVDHRGQVASHPFECMTLRCLCPFFNGKMRRDGLCHLANGKPLPMAYRKEYRMLTDDERRRFHAAMNELKRQGIYRFFATQHRRVATGGAHSGPAFLPWHREFVKRFEIALRLIDPTLAMPYWDSVMDNYLPDPRDSIFFSPLFVGDTDPNGFVVNGPFAYWRTLEGRSTILRDLGKDAQLFTERQLAAVAAERNIWNVLSYTVPFRGCPIPANFDALEYSHTNIHFWVGGDLATPELSANDPIFYLHHSFVDLVFEIWRQMQQSRSERESIYTANLKSCANEFHFSNSLMAPFNTLTNIDGLSNAYTDQIYRYALRPACTRQRPTCDSRFLFCDLNHGVPHCVSKVKLGGNCRGFEGEDACFNGKCLSGLCQPGQTPPPWRPPAPTAPPRLQPMSSPVVFGRRGAVAKRRQKLSKGRRRSFRGRIVAHADPTRENGELDNSNNNNELGTSSNSSSWSTNSVEQDMPPMFNFDIVNCFNRHPCCEHWATLDECNRNPNYMQRFCQSTCGLCEPAYNRTDECQNRHLSCEQWAMDGECEGSSRLFLEENCRDSCAICAVTKLDSSCSMLPTNR</sequence>
<feature type="region of interest" description="Disordered" evidence="3">
    <location>
        <begin position="48"/>
        <end position="67"/>
    </location>
</feature>
<evidence type="ECO:0000259" key="5">
    <source>
        <dbReference type="PROSITE" id="PS51670"/>
    </source>
</evidence>
<feature type="compositionally biased region" description="Low complexity" evidence="3">
    <location>
        <begin position="561"/>
        <end position="583"/>
    </location>
</feature>
<feature type="compositionally biased region" description="Pro residues" evidence="3">
    <location>
        <begin position="499"/>
        <end position="514"/>
    </location>
</feature>
<dbReference type="PANTHER" id="PTHR11474:SF84">
    <property type="entry name" value="SHKT DOMAIN-CONTAINING PROTEIN"/>
    <property type="match status" value="1"/>
</dbReference>
<keyword evidence="1" id="KW-0479">Metal-binding</keyword>
<dbReference type="AlphaFoldDB" id="A0A914HY03"/>
<dbReference type="Pfam" id="PF00264">
    <property type="entry name" value="Tyrosinase"/>
    <property type="match status" value="1"/>
</dbReference>
<dbReference type="PROSITE" id="PS51670">
    <property type="entry name" value="SHKT"/>
    <property type="match status" value="1"/>
</dbReference>
<dbReference type="PROSITE" id="PS00497">
    <property type="entry name" value="TYROSINASE_1"/>
    <property type="match status" value="1"/>
</dbReference>
<dbReference type="Gene3D" id="1.10.1280.10">
    <property type="entry name" value="Di-copper center containing domain from catechol oxidase"/>
    <property type="match status" value="1"/>
</dbReference>
<dbReference type="PROSITE" id="PS00498">
    <property type="entry name" value="TYROSINASE_2"/>
    <property type="match status" value="1"/>
</dbReference>
<dbReference type="SMART" id="SM00254">
    <property type="entry name" value="ShKT"/>
    <property type="match status" value="2"/>
</dbReference>
<keyword evidence="2" id="KW-1015">Disulfide bond</keyword>
<dbReference type="InterPro" id="IPR003582">
    <property type="entry name" value="ShKT_dom"/>
</dbReference>
<dbReference type="PANTHER" id="PTHR11474">
    <property type="entry name" value="TYROSINASE FAMILY MEMBER"/>
    <property type="match status" value="1"/>
</dbReference>
<feature type="compositionally biased region" description="Basic residues" evidence="3">
    <location>
        <begin position="528"/>
        <end position="545"/>
    </location>
</feature>
<dbReference type="GO" id="GO:0016491">
    <property type="term" value="F:oxidoreductase activity"/>
    <property type="evidence" value="ECO:0007669"/>
    <property type="project" value="InterPro"/>
</dbReference>
<evidence type="ECO:0000313" key="6">
    <source>
        <dbReference type="Proteomes" id="UP000887572"/>
    </source>
</evidence>
<evidence type="ECO:0000256" key="4">
    <source>
        <dbReference type="SAM" id="SignalP"/>
    </source>
</evidence>
<evidence type="ECO:0000313" key="7">
    <source>
        <dbReference type="WBParaSite" id="Gr19_v10_g4827.t1"/>
    </source>
</evidence>
<comment type="caution">
    <text evidence="2">Lacks conserved residue(s) required for the propagation of feature annotation.</text>
</comment>
<organism evidence="6 7">
    <name type="scientific">Globodera rostochiensis</name>
    <name type="common">Golden nematode worm</name>
    <name type="synonym">Heterodera rostochiensis</name>
    <dbReference type="NCBI Taxonomy" id="31243"/>
    <lineage>
        <taxon>Eukaryota</taxon>
        <taxon>Metazoa</taxon>
        <taxon>Ecdysozoa</taxon>
        <taxon>Nematoda</taxon>
        <taxon>Chromadorea</taxon>
        <taxon>Rhabditida</taxon>
        <taxon>Tylenchina</taxon>
        <taxon>Tylenchomorpha</taxon>
        <taxon>Tylenchoidea</taxon>
        <taxon>Heteroderidae</taxon>
        <taxon>Heteroderinae</taxon>
        <taxon>Globodera</taxon>
    </lineage>
</organism>
<evidence type="ECO:0000256" key="3">
    <source>
        <dbReference type="SAM" id="MobiDB-lite"/>
    </source>
</evidence>
<evidence type="ECO:0000256" key="2">
    <source>
        <dbReference type="PROSITE-ProRule" id="PRU01005"/>
    </source>
</evidence>
<feature type="signal peptide" evidence="4">
    <location>
        <begin position="1"/>
        <end position="22"/>
    </location>
</feature>
<feature type="domain" description="ShKT" evidence="5">
    <location>
        <begin position="599"/>
        <end position="633"/>
    </location>
</feature>
<dbReference type="Pfam" id="PF01549">
    <property type="entry name" value="ShK"/>
    <property type="match status" value="2"/>
</dbReference>
<dbReference type="Proteomes" id="UP000887572">
    <property type="component" value="Unplaced"/>
</dbReference>
<dbReference type="GO" id="GO:0046872">
    <property type="term" value="F:metal ion binding"/>
    <property type="evidence" value="ECO:0007669"/>
    <property type="project" value="UniProtKB-KW"/>
</dbReference>
<feature type="disulfide bond" evidence="2">
    <location>
        <begin position="599"/>
        <end position="633"/>
    </location>
</feature>
<feature type="region of interest" description="Disordered" evidence="3">
    <location>
        <begin position="499"/>
        <end position="584"/>
    </location>
</feature>
<dbReference type="InterPro" id="IPR050316">
    <property type="entry name" value="Tyrosinase/Hemocyanin"/>
</dbReference>
<accession>A0A914HY03</accession>
<evidence type="ECO:0000256" key="1">
    <source>
        <dbReference type="ARBA" id="ARBA00022723"/>
    </source>
</evidence>
<dbReference type="InterPro" id="IPR002227">
    <property type="entry name" value="Tyrosinase_Cu-bd"/>
</dbReference>